<dbReference type="GO" id="GO:0022857">
    <property type="term" value="F:transmembrane transporter activity"/>
    <property type="evidence" value="ECO:0007669"/>
    <property type="project" value="InterPro"/>
</dbReference>
<dbReference type="AlphaFoldDB" id="A0A2P2KEU7"/>
<feature type="transmembrane region" description="Helical" evidence="6">
    <location>
        <begin position="106"/>
        <end position="128"/>
    </location>
</feature>
<keyword evidence="3 6" id="KW-0812">Transmembrane</keyword>
<evidence type="ECO:0000256" key="4">
    <source>
        <dbReference type="ARBA" id="ARBA00022989"/>
    </source>
</evidence>
<feature type="region of interest" description="Disordered" evidence="7">
    <location>
        <begin position="336"/>
        <end position="360"/>
    </location>
</feature>
<dbReference type="InterPro" id="IPR000620">
    <property type="entry name" value="EamA_dom"/>
</dbReference>
<dbReference type="InterPro" id="IPR037185">
    <property type="entry name" value="EmrE-like"/>
</dbReference>
<proteinExistence type="inferred from homology"/>
<comment type="similarity">
    <text evidence="2 6">Belongs to the drug/metabolite transporter (DMT) superfamily. Plant drug/metabolite exporter (P-DME) (TC 2.A.7.4) family.</text>
</comment>
<evidence type="ECO:0000313" key="9">
    <source>
        <dbReference type="EMBL" id="MBX04255.1"/>
    </source>
</evidence>
<feature type="transmembrane region" description="Helical" evidence="6">
    <location>
        <begin position="47"/>
        <end position="67"/>
    </location>
</feature>
<dbReference type="GO" id="GO:0016020">
    <property type="term" value="C:membrane"/>
    <property type="evidence" value="ECO:0007669"/>
    <property type="project" value="UniProtKB-SubCell"/>
</dbReference>
<keyword evidence="4 6" id="KW-1133">Transmembrane helix</keyword>
<accession>A0A2P2KEU7</accession>
<feature type="transmembrane region" description="Helical" evidence="6">
    <location>
        <begin position="307"/>
        <end position="326"/>
    </location>
</feature>
<feature type="transmembrane region" description="Helical" evidence="6">
    <location>
        <begin position="280"/>
        <end position="301"/>
    </location>
</feature>
<dbReference type="Pfam" id="PF00892">
    <property type="entry name" value="EamA"/>
    <property type="match status" value="2"/>
</dbReference>
<sequence length="360" mass="39940">MAGFAFAFQVINWRFMPHLLMISIQLGYAFMHFITEAAFNHGLNSQVYVTYRFILGGTVMFPFAYFLERKLRPKLTPALLLEISVLSLLGASLTINMYFASLRYTSPTFVTSVINTIPALTFVVAVILRLEVIDLKNCHGIAKILGTLLSLAGVMTITLYKGPRVQSLLGAPFHIRSNPVQKNWMMGSLLVVASCISWSIYFILQTYTLKSYPAPLSLTAWISCLGGAQSAIVTLFLHHELVAWSVTLNIELWSIIYSGVTSCGLAILVQLWCTKLKGPVFVTMFSPLSAVMVAILAYFLFGEELRMGSILGGATVIIGLYLLLYGKEGDQVQKKSKEQTFPACDEERAQQVSMDVSARR</sequence>
<comment type="subcellular location">
    <subcellularLocation>
        <location evidence="1 6">Membrane</location>
        <topology evidence="1 6">Multi-pass membrane protein</topology>
    </subcellularLocation>
</comment>
<protein>
    <recommendedName>
        <fullName evidence="6">WAT1-related protein</fullName>
    </recommendedName>
</protein>
<evidence type="ECO:0000256" key="7">
    <source>
        <dbReference type="SAM" id="MobiDB-lite"/>
    </source>
</evidence>
<feature type="domain" description="EamA" evidence="8">
    <location>
        <begin position="19"/>
        <end position="157"/>
    </location>
</feature>
<dbReference type="EMBL" id="GGEC01023771">
    <property type="protein sequence ID" value="MBX04255.1"/>
    <property type="molecule type" value="Transcribed_RNA"/>
</dbReference>
<feature type="transmembrane region" description="Helical" evidence="6">
    <location>
        <begin position="15"/>
        <end position="35"/>
    </location>
</feature>
<evidence type="ECO:0000256" key="1">
    <source>
        <dbReference type="ARBA" id="ARBA00004141"/>
    </source>
</evidence>
<keyword evidence="5 6" id="KW-0472">Membrane</keyword>
<evidence type="ECO:0000256" key="3">
    <source>
        <dbReference type="ARBA" id="ARBA00022692"/>
    </source>
</evidence>
<dbReference type="InterPro" id="IPR030184">
    <property type="entry name" value="WAT1-related"/>
</dbReference>
<feature type="transmembrane region" description="Helical" evidence="6">
    <location>
        <begin position="250"/>
        <end position="273"/>
    </location>
</feature>
<feature type="transmembrane region" description="Helical" evidence="6">
    <location>
        <begin position="79"/>
        <end position="100"/>
    </location>
</feature>
<feature type="transmembrane region" description="Helical" evidence="6">
    <location>
        <begin position="216"/>
        <end position="238"/>
    </location>
</feature>
<evidence type="ECO:0000259" key="8">
    <source>
        <dbReference type="Pfam" id="PF00892"/>
    </source>
</evidence>
<feature type="transmembrane region" description="Helical" evidence="6">
    <location>
        <begin position="140"/>
        <end position="160"/>
    </location>
</feature>
<reference evidence="9" key="1">
    <citation type="submission" date="2018-02" db="EMBL/GenBank/DDBJ databases">
        <title>Rhizophora mucronata_Transcriptome.</title>
        <authorList>
            <person name="Meera S.P."/>
            <person name="Sreeshan A."/>
            <person name="Augustine A."/>
        </authorList>
    </citation>
    <scope>NUCLEOTIDE SEQUENCE</scope>
    <source>
        <tissue evidence="9">Leaf</tissue>
    </source>
</reference>
<name>A0A2P2KEU7_RHIMU</name>
<feature type="domain" description="EamA" evidence="8">
    <location>
        <begin position="186"/>
        <end position="324"/>
    </location>
</feature>
<evidence type="ECO:0000256" key="2">
    <source>
        <dbReference type="ARBA" id="ARBA00007635"/>
    </source>
</evidence>
<dbReference type="PANTHER" id="PTHR31218">
    <property type="entry name" value="WAT1-RELATED PROTEIN"/>
    <property type="match status" value="1"/>
</dbReference>
<dbReference type="SUPFAM" id="SSF103481">
    <property type="entry name" value="Multidrug resistance efflux transporter EmrE"/>
    <property type="match status" value="2"/>
</dbReference>
<organism evidence="9">
    <name type="scientific">Rhizophora mucronata</name>
    <name type="common">Asiatic mangrove</name>
    <dbReference type="NCBI Taxonomy" id="61149"/>
    <lineage>
        <taxon>Eukaryota</taxon>
        <taxon>Viridiplantae</taxon>
        <taxon>Streptophyta</taxon>
        <taxon>Embryophyta</taxon>
        <taxon>Tracheophyta</taxon>
        <taxon>Spermatophyta</taxon>
        <taxon>Magnoliopsida</taxon>
        <taxon>eudicotyledons</taxon>
        <taxon>Gunneridae</taxon>
        <taxon>Pentapetalae</taxon>
        <taxon>rosids</taxon>
        <taxon>fabids</taxon>
        <taxon>Malpighiales</taxon>
        <taxon>Rhizophoraceae</taxon>
        <taxon>Rhizophora</taxon>
    </lineage>
</organism>
<feature type="transmembrane region" description="Helical" evidence="6">
    <location>
        <begin position="184"/>
        <end position="204"/>
    </location>
</feature>
<evidence type="ECO:0000256" key="5">
    <source>
        <dbReference type="ARBA" id="ARBA00023136"/>
    </source>
</evidence>
<evidence type="ECO:0000256" key="6">
    <source>
        <dbReference type="RuleBase" id="RU363077"/>
    </source>
</evidence>